<sequence length="997" mass="113814">MSSSSLDQWIHDVFLSFRGRDTRWNFVSHLYAALSNAGIRTFLDDEKLDRGTELEPELLRAIEGSRICIVVFSHTYAESSWCLMELEKIMECHETIGQEVMPVFHDVDPCDVRNQTGIFQEAFEGHAIGYSGVTDVLLRWKRALKNAANLAGWHAKSFKSENMLVKEIVDCILRKVENRYMSIPSFPVGLSSRAQDVILFLEARSRTTSIVGIWGMGGSGKTAIAKAVYNQIHHKFEDTSFLQNVREACEKPRGQIDLQEQLLCDIDQTRRVKILDDESGKTMIKERLCSRRILIVLDDINSSGQLNALCGDRNWVGRGSIIIVTTRDVHILNVLTVDYVYEVKEMNNNESLELFNWHAFKGKSPREDFVELSRHVVAYCRGLPLALEVIGSCLYQRTKEQWKSVISKLKRIPNHEIQQKLKISYDGLNDDTEREIFLDICCFFIGKDRAYVTDILNGCDFYAEIGITVLIERCLLKVEYKNKLGMHGLLRDMGREIIRQESKKNPETRSRLWFQEDVLNVLTEDSGTKDVKGLALKLPRNSKACFKTKAFKKMKNLRVLQLDYVQLTGNYGYLSKRLRWVHWHGFPSTCLPSEFCLENLVAIDLRHSNLKIVWKEPQLLERLKFLNLSHSRSLTKTPDFSTLPNLEKLILKHCPSLSEVHQSIGDLRNILLINLKDCTRLGNLPRNIYKLKSLKTLVISGCSKIDKVEEDIVQMESLTTLLAKGTAIKQVPLSIIRKKGIGYVSLCGYEGLSHDIFPSIIWSWMSPKTNALSRSCSFWDISSTLVSIDLQNINLGDILLILRGLSRLQSVRVQFCSQNLLYYVYDEIFTVLQATSDVLRISGHSLRSLWIGMGSYHQFVITLCKCVPQGFTTNESGSFSLPGDNYPYWSTHKGHRHSILFKVPQVNDYHMKGMILHVVCSSMLESVAADCRISVLIINYTKYTIQLYNRGILKSFNDQEWNDIISNLGPGDKVKIFVALGHGLTVKKTVVFLLYGQ</sequence>
<dbReference type="OrthoDB" id="1901675at2759"/>
<dbReference type="AlphaFoldDB" id="A0A8B8JYM9"/>
<comment type="catalytic activity">
    <reaction evidence="7">
        <text>NAD(+) + H2O = ADP-D-ribose + nicotinamide + H(+)</text>
        <dbReference type="Rhea" id="RHEA:16301"/>
        <dbReference type="ChEBI" id="CHEBI:15377"/>
        <dbReference type="ChEBI" id="CHEBI:15378"/>
        <dbReference type="ChEBI" id="CHEBI:17154"/>
        <dbReference type="ChEBI" id="CHEBI:57540"/>
        <dbReference type="ChEBI" id="CHEBI:57967"/>
        <dbReference type="EC" id="3.2.2.6"/>
    </reaction>
    <physiologicalReaction direction="left-to-right" evidence="7">
        <dbReference type="Rhea" id="RHEA:16302"/>
    </physiologicalReaction>
</comment>
<keyword evidence="4" id="KW-0378">Hydrolase</keyword>
<dbReference type="PANTHER" id="PTHR11017:SF560">
    <property type="entry name" value="RESISTANCE PROTEIN (TIR-NBS-LRR CLASS), PUTATIVE-RELATED"/>
    <property type="match status" value="1"/>
</dbReference>
<dbReference type="RefSeq" id="XP_027336565.1">
    <property type="nucleotide sequence ID" value="XM_027480764.1"/>
</dbReference>
<evidence type="ECO:0000256" key="7">
    <source>
        <dbReference type="ARBA" id="ARBA00047304"/>
    </source>
</evidence>
<dbReference type="PROSITE" id="PS50104">
    <property type="entry name" value="TIR"/>
    <property type="match status" value="1"/>
</dbReference>
<dbReference type="SMART" id="SM00255">
    <property type="entry name" value="TIR"/>
    <property type="match status" value="1"/>
</dbReference>
<keyword evidence="6" id="KW-0520">NAD</keyword>
<evidence type="ECO:0000259" key="8">
    <source>
        <dbReference type="PROSITE" id="PS50104"/>
    </source>
</evidence>
<dbReference type="GeneID" id="113850288"/>
<dbReference type="GO" id="GO:0006952">
    <property type="term" value="P:defense response"/>
    <property type="evidence" value="ECO:0007669"/>
    <property type="project" value="UniProtKB-KW"/>
</dbReference>
<name>A0A8B8JYM9_ABRPR</name>
<dbReference type="Pfam" id="PF00931">
    <property type="entry name" value="NB-ARC"/>
    <property type="match status" value="1"/>
</dbReference>
<evidence type="ECO:0000256" key="4">
    <source>
        <dbReference type="ARBA" id="ARBA00022801"/>
    </source>
</evidence>
<dbReference type="Gene3D" id="3.40.50.300">
    <property type="entry name" value="P-loop containing nucleotide triphosphate hydrolases"/>
    <property type="match status" value="1"/>
</dbReference>
<reference evidence="9" key="1">
    <citation type="journal article" date="2019" name="Toxins">
        <title>Detection of Abrin-Like and Prepropulchellin-Like Toxin Genes and Transcripts Using Whole Genome Sequencing and Full-Length Transcript Sequencing of Abrus precatorius.</title>
        <authorList>
            <person name="Hovde B.T."/>
            <person name="Daligault H.E."/>
            <person name="Hanschen E.R."/>
            <person name="Kunde Y.A."/>
            <person name="Johnson M.B."/>
            <person name="Starkenburg S.R."/>
            <person name="Johnson S.L."/>
        </authorList>
    </citation>
    <scope>NUCLEOTIDE SEQUENCE [LARGE SCALE GENOMIC DNA]</scope>
</reference>
<dbReference type="Proteomes" id="UP000694853">
    <property type="component" value="Unplaced"/>
</dbReference>
<dbReference type="PANTHER" id="PTHR11017">
    <property type="entry name" value="LEUCINE-RICH REPEAT-CONTAINING PROTEIN"/>
    <property type="match status" value="1"/>
</dbReference>
<organism evidence="9 10">
    <name type="scientific">Abrus precatorius</name>
    <name type="common">Indian licorice</name>
    <name type="synonym">Glycine abrus</name>
    <dbReference type="NCBI Taxonomy" id="3816"/>
    <lineage>
        <taxon>Eukaryota</taxon>
        <taxon>Viridiplantae</taxon>
        <taxon>Streptophyta</taxon>
        <taxon>Embryophyta</taxon>
        <taxon>Tracheophyta</taxon>
        <taxon>Spermatophyta</taxon>
        <taxon>Magnoliopsida</taxon>
        <taxon>eudicotyledons</taxon>
        <taxon>Gunneridae</taxon>
        <taxon>Pentapetalae</taxon>
        <taxon>rosids</taxon>
        <taxon>fabids</taxon>
        <taxon>Fabales</taxon>
        <taxon>Fabaceae</taxon>
        <taxon>Papilionoideae</taxon>
        <taxon>50 kb inversion clade</taxon>
        <taxon>NPAAA clade</taxon>
        <taxon>indigoferoid/millettioid clade</taxon>
        <taxon>Abreae</taxon>
        <taxon>Abrus</taxon>
    </lineage>
</organism>
<dbReference type="Pfam" id="PF01582">
    <property type="entry name" value="TIR"/>
    <property type="match status" value="1"/>
</dbReference>
<evidence type="ECO:0000313" key="10">
    <source>
        <dbReference type="RefSeq" id="XP_027336565.1"/>
    </source>
</evidence>
<dbReference type="FunFam" id="3.40.50.10140:FF:000007">
    <property type="entry name" value="Disease resistance protein (TIR-NBS-LRR class)"/>
    <property type="match status" value="1"/>
</dbReference>
<dbReference type="InterPro" id="IPR002182">
    <property type="entry name" value="NB-ARC"/>
</dbReference>
<dbReference type="InterPro" id="IPR035897">
    <property type="entry name" value="Toll_tir_struct_dom_sf"/>
</dbReference>
<dbReference type="GO" id="GO:0043531">
    <property type="term" value="F:ADP binding"/>
    <property type="evidence" value="ECO:0007669"/>
    <property type="project" value="InterPro"/>
</dbReference>
<evidence type="ECO:0000256" key="5">
    <source>
        <dbReference type="ARBA" id="ARBA00022821"/>
    </source>
</evidence>
<gene>
    <name evidence="10" type="primary">LOC113850288</name>
</gene>
<dbReference type="InterPro" id="IPR042197">
    <property type="entry name" value="Apaf_helical"/>
</dbReference>
<dbReference type="InterPro" id="IPR044974">
    <property type="entry name" value="Disease_R_plants"/>
</dbReference>
<dbReference type="InterPro" id="IPR027417">
    <property type="entry name" value="P-loop_NTPase"/>
</dbReference>
<dbReference type="FunFam" id="1.10.8.430:FF:000002">
    <property type="entry name" value="Disease resistance protein (TIR-NBS-LRR class)"/>
    <property type="match status" value="1"/>
</dbReference>
<dbReference type="SUPFAM" id="SSF46785">
    <property type="entry name" value="Winged helix' DNA-binding domain"/>
    <property type="match status" value="1"/>
</dbReference>
<keyword evidence="5" id="KW-0611">Plant defense</keyword>
<reference evidence="10" key="2">
    <citation type="submission" date="2025-08" db="UniProtKB">
        <authorList>
            <consortium name="RefSeq"/>
        </authorList>
    </citation>
    <scope>IDENTIFICATION</scope>
    <source>
        <tissue evidence="10">Young leaves</tissue>
    </source>
</reference>
<evidence type="ECO:0000256" key="2">
    <source>
        <dbReference type="ARBA" id="ARBA00022614"/>
    </source>
</evidence>
<feature type="domain" description="TIR" evidence="8">
    <location>
        <begin position="9"/>
        <end position="176"/>
    </location>
</feature>
<evidence type="ECO:0000256" key="6">
    <source>
        <dbReference type="ARBA" id="ARBA00023027"/>
    </source>
</evidence>
<dbReference type="InterPro" id="IPR036390">
    <property type="entry name" value="WH_DNA-bd_sf"/>
</dbReference>
<dbReference type="InterPro" id="IPR032675">
    <property type="entry name" value="LRR_dom_sf"/>
</dbReference>
<dbReference type="PRINTS" id="PR00364">
    <property type="entry name" value="DISEASERSIST"/>
</dbReference>
<keyword evidence="3" id="KW-0677">Repeat</keyword>
<dbReference type="GO" id="GO:0007165">
    <property type="term" value="P:signal transduction"/>
    <property type="evidence" value="ECO:0007669"/>
    <property type="project" value="InterPro"/>
</dbReference>
<dbReference type="SUPFAM" id="SSF52058">
    <property type="entry name" value="L domain-like"/>
    <property type="match status" value="1"/>
</dbReference>
<dbReference type="InterPro" id="IPR000157">
    <property type="entry name" value="TIR_dom"/>
</dbReference>
<dbReference type="GO" id="GO:0061809">
    <property type="term" value="F:NAD+ nucleosidase activity, cyclic ADP-ribose generating"/>
    <property type="evidence" value="ECO:0007669"/>
    <property type="project" value="UniProtKB-EC"/>
</dbReference>
<evidence type="ECO:0000313" key="9">
    <source>
        <dbReference type="Proteomes" id="UP000694853"/>
    </source>
</evidence>
<dbReference type="KEGG" id="aprc:113850288"/>
<dbReference type="Pfam" id="PF23282">
    <property type="entry name" value="WHD_ROQ1"/>
    <property type="match status" value="1"/>
</dbReference>
<dbReference type="SUPFAM" id="SSF52200">
    <property type="entry name" value="Toll/Interleukin receptor TIR domain"/>
    <property type="match status" value="1"/>
</dbReference>
<protein>
    <recommendedName>
        <fullName evidence="1">ADP-ribosyl cyclase/cyclic ADP-ribose hydrolase</fullName>
        <ecNumber evidence="1">3.2.2.6</ecNumber>
    </recommendedName>
</protein>
<proteinExistence type="predicted"/>
<evidence type="ECO:0000256" key="3">
    <source>
        <dbReference type="ARBA" id="ARBA00022737"/>
    </source>
</evidence>
<keyword evidence="9" id="KW-1185">Reference proteome</keyword>
<dbReference type="Gene3D" id="3.40.50.10140">
    <property type="entry name" value="Toll/interleukin-1 receptor homology (TIR) domain"/>
    <property type="match status" value="1"/>
</dbReference>
<dbReference type="InterPro" id="IPR058192">
    <property type="entry name" value="WHD_ROQ1-like"/>
</dbReference>
<accession>A0A8B8JYM9</accession>
<keyword evidence="2" id="KW-0433">Leucine-rich repeat</keyword>
<dbReference type="Gene3D" id="1.10.8.430">
    <property type="entry name" value="Helical domain of apoptotic protease-activating factors"/>
    <property type="match status" value="1"/>
</dbReference>
<dbReference type="SUPFAM" id="SSF52540">
    <property type="entry name" value="P-loop containing nucleoside triphosphate hydrolases"/>
    <property type="match status" value="1"/>
</dbReference>
<dbReference type="EC" id="3.2.2.6" evidence="1"/>
<evidence type="ECO:0000256" key="1">
    <source>
        <dbReference type="ARBA" id="ARBA00011982"/>
    </source>
</evidence>
<dbReference type="Gene3D" id="3.80.10.10">
    <property type="entry name" value="Ribonuclease Inhibitor"/>
    <property type="match status" value="1"/>
</dbReference>